<dbReference type="CDD" id="cd00833">
    <property type="entry name" value="PKS"/>
    <property type="match status" value="1"/>
</dbReference>
<keyword evidence="6" id="KW-1185">Reference proteome</keyword>
<dbReference type="Gene3D" id="3.40.47.10">
    <property type="match status" value="1"/>
</dbReference>
<dbReference type="Proteomes" id="UP000033393">
    <property type="component" value="Unassembled WGS sequence"/>
</dbReference>
<evidence type="ECO:0000313" key="5">
    <source>
        <dbReference type="EMBL" id="KJK33583.1"/>
    </source>
</evidence>
<keyword evidence="1" id="KW-0596">Phosphopantetheine</keyword>
<dbReference type="InterPro" id="IPR016039">
    <property type="entry name" value="Thiolase-like"/>
</dbReference>
<dbReference type="InterPro" id="IPR014031">
    <property type="entry name" value="Ketoacyl_synth_C"/>
</dbReference>
<dbReference type="InterPro" id="IPR014030">
    <property type="entry name" value="Ketoacyl_synth_N"/>
</dbReference>
<dbReference type="Pfam" id="PF00109">
    <property type="entry name" value="ketoacyl-synt"/>
    <property type="match status" value="1"/>
</dbReference>
<dbReference type="GO" id="GO:0004315">
    <property type="term" value="F:3-oxoacyl-[acyl-carrier-protein] synthase activity"/>
    <property type="evidence" value="ECO:0007669"/>
    <property type="project" value="InterPro"/>
</dbReference>
<dbReference type="GO" id="GO:0006633">
    <property type="term" value="P:fatty acid biosynthetic process"/>
    <property type="evidence" value="ECO:0007669"/>
    <property type="project" value="InterPro"/>
</dbReference>
<dbReference type="Pfam" id="PF02801">
    <property type="entry name" value="Ketoacyl-synt_C"/>
    <property type="match status" value="1"/>
</dbReference>
<comment type="caution">
    <text evidence="5">The sequence shown here is derived from an EMBL/GenBank/DDBJ whole genome shotgun (WGS) entry which is preliminary data.</text>
</comment>
<gene>
    <name evidence="5" type="ORF">UK23_45520</name>
</gene>
<evidence type="ECO:0000256" key="2">
    <source>
        <dbReference type="ARBA" id="ARBA00022553"/>
    </source>
</evidence>
<dbReference type="InterPro" id="IPR014043">
    <property type="entry name" value="Acyl_transferase_dom"/>
</dbReference>
<dbReference type="InterPro" id="IPR018201">
    <property type="entry name" value="Ketoacyl_synth_AS"/>
</dbReference>
<dbReference type="PANTHER" id="PTHR43775">
    <property type="entry name" value="FATTY ACID SYNTHASE"/>
    <property type="match status" value="1"/>
</dbReference>
<dbReference type="InterPro" id="IPR032821">
    <property type="entry name" value="PKS_assoc"/>
</dbReference>
<dbReference type="PATRIC" id="fig|68170.10.peg.2520"/>
<feature type="domain" description="Ketosynthase family 3 (KS3)" evidence="4">
    <location>
        <begin position="2"/>
        <end position="425"/>
    </location>
</feature>
<dbReference type="Gene3D" id="1.10.1240.100">
    <property type="match status" value="1"/>
</dbReference>
<dbReference type="Pfam" id="PF16197">
    <property type="entry name" value="KAsynt_C_assoc"/>
    <property type="match status" value="1"/>
</dbReference>
<dbReference type="GO" id="GO:0004312">
    <property type="term" value="F:fatty acid synthase activity"/>
    <property type="evidence" value="ECO:0007669"/>
    <property type="project" value="TreeGrafter"/>
</dbReference>
<dbReference type="Gene3D" id="3.40.366.10">
    <property type="entry name" value="Malonyl-Coenzyme A Acyl Carrier Protein, domain 2"/>
    <property type="match status" value="2"/>
</dbReference>
<dbReference type="RefSeq" id="WP_045318082.1">
    <property type="nucleotide sequence ID" value="NZ_JYJG01000517.1"/>
</dbReference>
<dbReference type="InterPro" id="IPR020841">
    <property type="entry name" value="PKS_Beta-ketoAc_synthase_dom"/>
</dbReference>
<dbReference type="EMBL" id="JYJG01000517">
    <property type="protein sequence ID" value="KJK33583.1"/>
    <property type="molecule type" value="Genomic_DNA"/>
</dbReference>
<keyword evidence="2" id="KW-0597">Phosphoprotein</keyword>
<dbReference type="GO" id="GO:0071770">
    <property type="term" value="P:DIM/DIP cell wall layer assembly"/>
    <property type="evidence" value="ECO:0007669"/>
    <property type="project" value="TreeGrafter"/>
</dbReference>
<evidence type="ECO:0000256" key="1">
    <source>
        <dbReference type="ARBA" id="ARBA00022450"/>
    </source>
</evidence>
<dbReference type="AlphaFoldDB" id="A0A0F0GBR3"/>
<name>A0A0F0GBR3_LENAE</name>
<reference evidence="5 6" key="1">
    <citation type="submission" date="2015-02" db="EMBL/GenBank/DDBJ databases">
        <authorList>
            <person name="Ju K.-S."/>
            <person name="Doroghazi J.R."/>
            <person name="Metcalf W."/>
        </authorList>
    </citation>
    <scope>NUCLEOTIDE SEQUENCE [LARGE SCALE GENOMIC DNA]</scope>
    <source>
        <strain evidence="5 6">NRRL B-16140</strain>
    </source>
</reference>
<dbReference type="SMART" id="SM00825">
    <property type="entry name" value="PKS_KS"/>
    <property type="match status" value="1"/>
</dbReference>
<dbReference type="InterPro" id="IPR001227">
    <property type="entry name" value="Ac_transferase_dom_sf"/>
</dbReference>
<sequence length="772" mass="80648">MSERVAVVGMSIRAAGVRDTADFWRLLVSGGSGRREFDYDELARRGVPEHRYKDPAYVAAAYPMADALGFDPAAFGFGRSEAELTDPQHRVVLEACYRAVESSGAFIGALPDRVGVFLGQRTSDYGPRIDFRTDGAVDQSALSVGTSPDYLSTRVSYAYGLTGPSMTVLTACSSSNVAVHLACQAILAGECDSALAGGVSVNIRDAGYLVTEGGIYSPSGRCAPYTTSADGTVESNGVAVLFLRRLDLALAEGNPILGVVAGTAVNNDGRERAGFTAPGVAGQVELIEEALDVAELRAAAIGLLEGHGSGTGIGDALEIDAATQAFHSSGALPGECRLHSVKANVGNLTAAAGAAGVIGALLALRHGQIPPNAPLVGGARPVDVSGTPFSLADRLVEWPRSEQGRYAAISSFGLGGTNGHVIIGDAEHEVRAAERKGRSWQLLPLSADDPERLGATVRELRAAVDGSTENSLRDIGHTLRVGRPALAVRTTALVRVGDPAAVAWPDAGRHHTAPATPPTLVLLLPDEVSAGTFSLYGAEPAFRSTVDEGLTVVEQVVGQEIFAGVRDAFRLGVLPSGAEVLRPVLHLLGLGQHAFLGSVGLAPDVLVGLGTGELTAAALSGVLSPEDATRAVCRRGQGDSRPMRDLRLRAPETPMISGVTGSWLSADEARDPSYWGVQQGEPVAAEDALRTVTAAHPDAELLRLAGDHADWLRAVGGLWERGFRVDWQAYAEDDHALLTDVAPRVFGRTPYLHPALLDDCPGIDPAELTGDR</sequence>
<dbReference type="SMART" id="SM00827">
    <property type="entry name" value="PKS_AT"/>
    <property type="match status" value="1"/>
</dbReference>
<dbReference type="InterPro" id="IPR050091">
    <property type="entry name" value="PKS_NRPS_Biosynth_Enz"/>
</dbReference>
<dbReference type="OrthoDB" id="9778690at2"/>
<dbReference type="PROSITE" id="PS00606">
    <property type="entry name" value="KS3_1"/>
    <property type="match status" value="1"/>
</dbReference>
<accession>A0A0F0GBR3</accession>
<dbReference type="InterPro" id="IPR016035">
    <property type="entry name" value="Acyl_Trfase/lysoPLipase"/>
</dbReference>
<dbReference type="SUPFAM" id="SSF53901">
    <property type="entry name" value="Thiolase-like"/>
    <property type="match status" value="1"/>
</dbReference>
<dbReference type="GO" id="GO:0005737">
    <property type="term" value="C:cytoplasm"/>
    <property type="evidence" value="ECO:0007669"/>
    <property type="project" value="TreeGrafter"/>
</dbReference>
<evidence type="ECO:0000259" key="4">
    <source>
        <dbReference type="PROSITE" id="PS52004"/>
    </source>
</evidence>
<dbReference type="Pfam" id="PF00698">
    <property type="entry name" value="Acyl_transf_1"/>
    <property type="match status" value="1"/>
</dbReference>
<dbReference type="PROSITE" id="PS52004">
    <property type="entry name" value="KS3_2"/>
    <property type="match status" value="1"/>
</dbReference>
<protein>
    <recommendedName>
        <fullName evidence="4">Ketosynthase family 3 (KS3) domain-containing protein</fullName>
    </recommendedName>
</protein>
<dbReference type="PANTHER" id="PTHR43775:SF37">
    <property type="entry name" value="SI:DKEY-61P9.11"/>
    <property type="match status" value="1"/>
</dbReference>
<dbReference type="SUPFAM" id="SSF52151">
    <property type="entry name" value="FabD/lysophospholipase-like"/>
    <property type="match status" value="1"/>
</dbReference>
<evidence type="ECO:0000256" key="3">
    <source>
        <dbReference type="ARBA" id="ARBA00022679"/>
    </source>
</evidence>
<dbReference type="GO" id="GO:0005886">
    <property type="term" value="C:plasma membrane"/>
    <property type="evidence" value="ECO:0007669"/>
    <property type="project" value="TreeGrafter"/>
</dbReference>
<keyword evidence="3" id="KW-0808">Transferase</keyword>
<organism evidence="5 6">
    <name type="scientific">Lentzea aerocolonigenes</name>
    <name type="common">Lechevalieria aerocolonigenes</name>
    <name type="synonym">Saccharothrix aerocolonigenes</name>
    <dbReference type="NCBI Taxonomy" id="68170"/>
    <lineage>
        <taxon>Bacteria</taxon>
        <taxon>Bacillati</taxon>
        <taxon>Actinomycetota</taxon>
        <taxon>Actinomycetes</taxon>
        <taxon>Pseudonocardiales</taxon>
        <taxon>Pseudonocardiaceae</taxon>
        <taxon>Lentzea</taxon>
    </lineage>
</organism>
<evidence type="ECO:0000313" key="6">
    <source>
        <dbReference type="Proteomes" id="UP000033393"/>
    </source>
</evidence>
<proteinExistence type="predicted"/>